<reference evidence="1 2" key="1">
    <citation type="submission" date="2017-02" db="EMBL/GenBank/DDBJ databases">
        <authorList>
            <person name="Peterson S.W."/>
        </authorList>
    </citation>
    <scope>NUCLEOTIDE SEQUENCE [LARGE SCALE GENOMIC DNA]</scope>
    <source>
        <strain evidence="1 2">ATCC 17233</strain>
    </source>
</reference>
<gene>
    <name evidence="1" type="ORF">SAMN02745110_02384</name>
</gene>
<protein>
    <submittedName>
        <fullName evidence="1">Uncharacterized protein</fullName>
    </submittedName>
</protein>
<evidence type="ECO:0000313" key="2">
    <source>
        <dbReference type="Proteomes" id="UP000189857"/>
    </source>
</evidence>
<proteinExistence type="predicted"/>
<keyword evidence="2" id="KW-1185">Reference proteome</keyword>
<organism evidence="1 2">
    <name type="scientific">Eubacterium ruminantium</name>
    <dbReference type="NCBI Taxonomy" id="42322"/>
    <lineage>
        <taxon>Bacteria</taxon>
        <taxon>Bacillati</taxon>
        <taxon>Bacillota</taxon>
        <taxon>Clostridia</taxon>
        <taxon>Eubacteriales</taxon>
        <taxon>Eubacteriaceae</taxon>
        <taxon>Eubacterium</taxon>
    </lineage>
</organism>
<accession>A0A1T4QGW6</accession>
<dbReference type="AlphaFoldDB" id="A0A1T4QGW6"/>
<name>A0A1T4QGW6_9FIRM</name>
<dbReference type="EMBL" id="FUXA01000020">
    <property type="protein sequence ID" value="SKA02965.1"/>
    <property type="molecule type" value="Genomic_DNA"/>
</dbReference>
<dbReference type="Proteomes" id="UP000189857">
    <property type="component" value="Unassembled WGS sequence"/>
</dbReference>
<evidence type="ECO:0000313" key="1">
    <source>
        <dbReference type="EMBL" id="SKA02965.1"/>
    </source>
</evidence>
<dbReference type="RefSeq" id="WP_159444172.1">
    <property type="nucleotide sequence ID" value="NZ_CACZYW010000004.1"/>
</dbReference>
<sequence length="52" mass="6096">MVLEEFSKEKDSIINPWNFIEKLPGVPKVAISCYSFVTFDRMLADRITQEKM</sequence>